<feature type="compositionally biased region" description="Basic and acidic residues" evidence="1">
    <location>
        <begin position="1743"/>
        <end position="1753"/>
    </location>
</feature>
<proteinExistence type="predicted"/>
<reference evidence="4 5" key="1">
    <citation type="submission" date="2022-05" db="EMBL/GenBank/DDBJ databases">
        <authorList>
            <consortium name="Genoscope - CEA"/>
            <person name="William W."/>
        </authorList>
    </citation>
    <scope>NUCLEOTIDE SEQUENCE [LARGE SCALE GENOMIC DNA]</scope>
</reference>
<feature type="compositionally biased region" description="Basic and acidic residues" evidence="1">
    <location>
        <begin position="1450"/>
        <end position="1484"/>
    </location>
</feature>
<gene>
    <name evidence="4" type="ORF">PLOB_00044001</name>
</gene>
<dbReference type="InterPro" id="IPR041677">
    <property type="entry name" value="DNA2/NAM7_AAA_11"/>
</dbReference>
<evidence type="ECO:0000259" key="2">
    <source>
        <dbReference type="Pfam" id="PF13086"/>
    </source>
</evidence>
<keyword evidence="5" id="KW-1185">Reference proteome</keyword>
<dbReference type="Gene3D" id="3.40.50.300">
    <property type="entry name" value="P-loop containing nucleotide triphosphate hydrolases"/>
    <property type="match status" value="3"/>
</dbReference>
<dbReference type="PANTHER" id="PTHR10887:SF341">
    <property type="entry name" value="NFX1-TYPE ZINC FINGER-CONTAINING PROTEIN 1"/>
    <property type="match status" value="1"/>
</dbReference>
<comment type="caution">
    <text evidence="4">The sequence shown here is derived from an EMBL/GenBank/DDBJ whole genome shotgun (WGS) entry which is preliminary data.</text>
</comment>
<feature type="compositionally biased region" description="Basic and acidic residues" evidence="1">
    <location>
        <begin position="1427"/>
        <end position="1441"/>
    </location>
</feature>
<dbReference type="InterPro" id="IPR027417">
    <property type="entry name" value="P-loop_NTPase"/>
</dbReference>
<feature type="compositionally biased region" description="Basic and acidic residues" evidence="1">
    <location>
        <begin position="870"/>
        <end position="881"/>
    </location>
</feature>
<dbReference type="PANTHER" id="PTHR10887">
    <property type="entry name" value="DNA2/NAM7 HELICASE FAMILY"/>
    <property type="match status" value="1"/>
</dbReference>
<sequence length="1753" mass="197817">ICNNPFLSGTLEKNFQDFLTVVRVPVGFTDDYKLEPHHTTYKFRHKLVKTFIDKKKYEDFRLTDNSHSNQFFDELKQFAELSETEGSFSDFDLEQTGRLQKIDLFEENVKVQGVVVCKFSKKAKVCVLIKRKDLCRGQTGSFSLSEVFVDLCEEDDTGHEGFHLKLAVGDIVEVTKCRRKEGTALEPEIVKCYSLSDTQIEVFLRHLSNFAKDSGSSATRIEITRFSAAWEYILNLSKEKYTDKMIVQIFEIINKISTVVPMSPTVSAIVQEFQQSILFGSVVPGYINKVTGKTSHLSMVQQILEHVITAVPASGLQVLPMATDLAHNLVKGSGSSEREAKESGHSAIAFLSKMCSIIASEVPGAQKDVDKLPWKELSLIPVTEEIFRPSLKTSDLPLIREKGNYESEDDYLNTYFRLLREECFYKLRKGISEFVEYGQASSSKDLTMYRVSLRGCSTRHENSPTVMLITLEYELPDSQEGRESENVEWLMHGSLLCISLDGFFEEPVWAVVEKHFADERLVGITLCEKGNTMSEPHFIAKMQELTNKKIRAFMAESQTFYVSYAPAMEILQHRDHVPFKEFLVYPDSRQQVDPPDYIGKIKHPPNWGIIYKKEALAKFSREDVSPSNYSLIKDFADLRLNINSSEAKPDETQLAAIAMALEHRVILIQGPPGTGKSFVGVTLVQLLLSMNVPQDHGPILVVTYKNHALDNFLKECLRQVSSPDLKIVRVGRWSEEAGDELKKCLLREVYVNRKPVLYNQKRKVLGQIWALQPKVREAFEKLRTSSRFSADMFLKEASEEHLKSLVVGSKQGKITDEELEKLISKQSISKNQAKLKELVENALVDWLPGQKLFDRFSGEKKKAAQGNRPAESDQLKTKEEQDQQENPNDARDPSVEQRERLLALDEEIADEEDQSIAKEEETSCKSQAPLSVQCLRSLVCLDDAELRPYEDILNESKIWELEEHRRVQFVYVLQSKYFSKASSEFKNVSRAYLQLHHQLKEVRNQQDIEVMKRCHVIGMTVTGATMRANLLADIKPSVVIVEEAAEILEGQLVAVIPPSVQHLIMIGDHKQLKPMVHYHRLKKHHHLDLSMFERLWNCRLPCKQLGFQCRMRDEFVDLLRELKIYDNLQTHKQLVENNVRPACVESIMYFWTHTQWESEVSHSKRNSREAKEITRVAKFFCQEGEVHPSKITVLCSYRGQASVKEIESHFRSTEITALEDIKVTTIDSFQGQENDIILVSLVRSNKEGVIGYLASMDRLCVAISRARCGLYLFGNHAHLSQKSKKGWKIVSDFMRKRKQLGCRFPFRSMKQPCAPMDISIKELRSKPVRLFKGHYCNVINVNAQQAFLNAGGAASANTINAPRDPSLIASSPPQSGIRLSSQIPGKTPVQDPRSPLPVVMSPFGTGTPSSNTQDARSPTQATSGGEKSLDGEDEKMKDRPVQESANLPKDSTDESLKHLAGEQVFEEKPVQEIEDVTKDEKIEQPKFGPEDSLQEEFEKEKPVQETKEPGKYDTGGDKSLKSLEDTEKQKPFKESPGNETEGLSESKPLQETANSAVKTKSTVEEEVLDNPEVKRPKQETASSEANSDSLKEEPVPTQETMAAGKGPFEESGLEVGVKAQPTDDVHDVPPAGNPESIKPKQETASSDKESVSLNEEVVPTQETMAAGKRPFEESRLEVGVKAHPTDEVHDNLPPAENPESIQPEQETASSEVETDNLKEEVVPTQETMAAGKGPFEESGLEVGVKEHPTDEKE</sequence>
<protein>
    <recommendedName>
        <fullName evidence="6">Helicase with zinc finger</fullName>
    </recommendedName>
</protein>
<feature type="compositionally biased region" description="Basic and acidic residues" evidence="1">
    <location>
        <begin position="1669"/>
        <end position="1690"/>
    </location>
</feature>
<feature type="region of interest" description="Disordered" evidence="1">
    <location>
        <begin position="858"/>
        <end position="895"/>
    </location>
</feature>
<feature type="compositionally biased region" description="Polar residues" evidence="1">
    <location>
        <begin position="1537"/>
        <end position="1560"/>
    </location>
</feature>
<feature type="compositionally biased region" description="Basic and acidic residues" evidence="1">
    <location>
        <begin position="1496"/>
        <end position="1533"/>
    </location>
</feature>
<feature type="compositionally biased region" description="Polar residues" evidence="1">
    <location>
        <begin position="1368"/>
        <end position="1384"/>
    </location>
</feature>
<accession>A0ABN8PME1</accession>
<dbReference type="EMBL" id="CALNXK010000073">
    <property type="protein sequence ID" value="CAH3144165.1"/>
    <property type="molecule type" value="Genomic_DNA"/>
</dbReference>
<dbReference type="InterPro" id="IPR041679">
    <property type="entry name" value="DNA2/NAM7-like_C"/>
</dbReference>
<dbReference type="CDD" id="cd18808">
    <property type="entry name" value="SF1_C_Upf1"/>
    <property type="match status" value="1"/>
</dbReference>
<feature type="domain" description="DNA2/NAM7 helicase-like C-terminal" evidence="3">
    <location>
        <begin position="1087"/>
        <end position="1276"/>
    </location>
</feature>
<feature type="compositionally biased region" description="Polar residues" evidence="1">
    <location>
        <begin position="1579"/>
        <end position="1588"/>
    </location>
</feature>
<evidence type="ECO:0000313" key="5">
    <source>
        <dbReference type="Proteomes" id="UP001159405"/>
    </source>
</evidence>
<feature type="compositionally biased region" description="Polar residues" evidence="1">
    <location>
        <begin position="1404"/>
        <end position="1425"/>
    </location>
</feature>
<dbReference type="InterPro" id="IPR045055">
    <property type="entry name" value="DNA2/NAM7-like"/>
</dbReference>
<evidence type="ECO:0000313" key="4">
    <source>
        <dbReference type="EMBL" id="CAH3144165.1"/>
    </source>
</evidence>
<evidence type="ECO:0000256" key="1">
    <source>
        <dbReference type="SAM" id="MobiDB-lite"/>
    </source>
</evidence>
<feature type="compositionally biased region" description="Basic and acidic residues" evidence="1">
    <location>
        <begin position="1637"/>
        <end position="1650"/>
    </location>
</feature>
<dbReference type="SUPFAM" id="SSF52540">
    <property type="entry name" value="P-loop containing nucleoside triphosphate hydrolases"/>
    <property type="match status" value="1"/>
</dbReference>
<dbReference type="InterPro" id="IPR047187">
    <property type="entry name" value="SF1_C_Upf1"/>
</dbReference>
<dbReference type="Proteomes" id="UP001159405">
    <property type="component" value="Unassembled WGS sequence"/>
</dbReference>
<organism evidence="4 5">
    <name type="scientific">Porites lobata</name>
    <dbReference type="NCBI Taxonomy" id="104759"/>
    <lineage>
        <taxon>Eukaryota</taxon>
        <taxon>Metazoa</taxon>
        <taxon>Cnidaria</taxon>
        <taxon>Anthozoa</taxon>
        <taxon>Hexacorallia</taxon>
        <taxon>Scleractinia</taxon>
        <taxon>Fungiina</taxon>
        <taxon>Poritidae</taxon>
        <taxon>Porites</taxon>
    </lineage>
</organism>
<feature type="region of interest" description="Disordered" evidence="1">
    <location>
        <begin position="1364"/>
        <end position="1753"/>
    </location>
</feature>
<feature type="compositionally biased region" description="Polar residues" evidence="1">
    <location>
        <begin position="1699"/>
        <end position="1711"/>
    </location>
</feature>
<evidence type="ECO:0008006" key="6">
    <source>
        <dbReference type="Google" id="ProtNLM"/>
    </source>
</evidence>
<dbReference type="Pfam" id="PF13087">
    <property type="entry name" value="AAA_12"/>
    <property type="match status" value="1"/>
</dbReference>
<feature type="non-terminal residue" evidence="4">
    <location>
        <position position="1"/>
    </location>
</feature>
<feature type="domain" description="DNA2/NAM7 helicase helicase" evidence="2">
    <location>
        <begin position="650"/>
        <end position="1077"/>
    </location>
</feature>
<name>A0ABN8PME1_9CNID</name>
<dbReference type="Pfam" id="PF13086">
    <property type="entry name" value="AAA_11"/>
    <property type="match status" value="1"/>
</dbReference>
<evidence type="ECO:0000259" key="3">
    <source>
        <dbReference type="Pfam" id="PF13087"/>
    </source>
</evidence>